<keyword evidence="6" id="KW-0997">Cell inner membrane</keyword>
<feature type="chain" id="PRO_5039033200" evidence="9">
    <location>
        <begin position="33"/>
        <end position="357"/>
    </location>
</feature>
<keyword evidence="8" id="KW-0472">Membrane</keyword>
<dbReference type="PROSITE" id="PS51257">
    <property type="entry name" value="PROKAR_LIPOPROTEIN"/>
    <property type="match status" value="1"/>
</dbReference>
<name>A0A2S3Z8S9_9MICO</name>
<dbReference type="InterPro" id="IPR010067">
    <property type="entry name" value="ABC_SsuA_sub-bd"/>
</dbReference>
<sequence length="357" mass="35704">MSARTARPGGRLLVACALIPVLLGGCSASRSAAEPAGPAAELRLGYFDNVTHAPALVGLDQGLLADALGDTTLTTQVFGAGPAAIEALSAGAIDAAYLGPNPAVNSFVQSAGQSVRIVAGATSGGAALVVRPGITDAGDLAGTTIASPQLGNTQDVALRSWLGEQGYRTSTTGGDVDVDIAPTDNAQALTLFQSGKIDGAWLPEPWVSRFILEAGATVLVDEASLWPDGAFPTTVLVVGTDFLAAHPETVQDLVAGHTASVDWLTANPDQAAAAINRTLVADTGTPLPDAVLARALTGVTFTTDPLAAAFPLLLQAGVDVGTAKTGSLDGLFDLAPLNRVLTAAGGQPVSAAGLGTE</sequence>
<feature type="signal peptide" evidence="9">
    <location>
        <begin position="1"/>
        <end position="32"/>
    </location>
</feature>
<evidence type="ECO:0000256" key="7">
    <source>
        <dbReference type="ARBA" id="ARBA00022729"/>
    </source>
</evidence>
<dbReference type="Proteomes" id="UP000237104">
    <property type="component" value="Unassembled WGS sequence"/>
</dbReference>
<evidence type="ECO:0000256" key="6">
    <source>
        <dbReference type="ARBA" id="ARBA00022519"/>
    </source>
</evidence>
<dbReference type="AlphaFoldDB" id="A0A2S3Z8S9"/>
<dbReference type="OrthoDB" id="506341at2"/>
<protein>
    <submittedName>
        <fullName evidence="10">Sulfonate ABC transporter substrate-binding protein</fullName>
    </submittedName>
</protein>
<dbReference type="RefSeq" id="WP_103432066.1">
    <property type="nucleotide sequence ID" value="NZ_PPXF01000058.1"/>
</dbReference>
<reference evidence="10 11" key="1">
    <citation type="submission" date="2018-01" db="EMBL/GenBank/DDBJ databases">
        <title>Cryobacterium sp. nov., from glaciers in China.</title>
        <authorList>
            <person name="Liu Q."/>
            <person name="Xin Y.-H."/>
        </authorList>
    </citation>
    <scope>NUCLEOTIDE SEQUENCE [LARGE SCALE GENOMIC DNA]</scope>
    <source>
        <strain evidence="10 11">TMB1-8</strain>
    </source>
</reference>
<evidence type="ECO:0000256" key="2">
    <source>
        <dbReference type="ARBA" id="ARBA00004533"/>
    </source>
</evidence>
<accession>A0A2S3Z8S9</accession>
<dbReference type="Gene3D" id="3.40.190.10">
    <property type="entry name" value="Periplasmic binding protein-like II"/>
    <property type="match status" value="2"/>
</dbReference>
<proteinExistence type="inferred from homology"/>
<dbReference type="GO" id="GO:0042626">
    <property type="term" value="F:ATPase-coupled transmembrane transporter activity"/>
    <property type="evidence" value="ECO:0007669"/>
    <property type="project" value="InterPro"/>
</dbReference>
<gene>
    <name evidence="10" type="ORF">C3B59_15465</name>
</gene>
<keyword evidence="4" id="KW-0813">Transport</keyword>
<evidence type="ECO:0000313" key="10">
    <source>
        <dbReference type="EMBL" id="POH61965.1"/>
    </source>
</evidence>
<evidence type="ECO:0000256" key="5">
    <source>
        <dbReference type="ARBA" id="ARBA00022475"/>
    </source>
</evidence>
<dbReference type="InterPro" id="IPR044527">
    <property type="entry name" value="NrtA/CpmA_ABC-bd_dom"/>
</dbReference>
<evidence type="ECO:0000256" key="3">
    <source>
        <dbReference type="ARBA" id="ARBA00010742"/>
    </source>
</evidence>
<evidence type="ECO:0000256" key="8">
    <source>
        <dbReference type="ARBA" id="ARBA00023136"/>
    </source>
</evidence>
<dbReference type="EMBL" id="PPXF01000058">
    <property type="protein sequence ID" value="POH61965.1"/>
    <property type="molecule type" value="Genomic_DNA"/>
</dbReference>
<evidence type="ECO:0000256" key="1">
    <source>
        <dbReference type="ARBA" id="ARBA00004418"/>
    </source>
</evidence>
<dbReference type="CDD" id="cd13553">
    <property type="entry name" value="PBP2_NrtA_CpmA_like"/>
    <property type="match status" value="1"/>
</dbReference>
<dbReference type="NCBIfam" id="TIGR01728">
    <property type="entry name" value="SsuA_fam"/>
    <property type="match status" value="1"/>
</dbReference>
<evidence type="ECO:0000256" key="9">
    <source>
        <dbReference type="SAM" id="SignalP"/>
    </source>
</evidence>
<keyword evidence="7 9" id="KW-0732">Signal</keyword>
<dbReference type="SUPFAM" id="SSF53850">
    <property type="entry name" value="Periplasmic binding protein-like II"/>
    <property type="match status" value="1"/>
</dbReference>
<dbReference type="PANTHER" id="PTHR30024">
    <property type="entry name" value="ALIPHATIC SULFONATES-BINDING PROTEIN-RELATED"/>
    <property type="match status" value="1"/>
</dbReference>
<comment type="caution">
    <text evidence="10">The sequence shown here is derived from an EMBL/GenBank/DDBJ whole genome shotgun (WGS) entry which is preliminary data.</text>
</comment>
<keyword evidence="5" id="KW-1003">Cell membrane</keyword>
<comment type="similarity">
    <text evidence="3">Belongs to the bacterial solute-binding protein SsuA/TauA family.</text>
</comment>
<dbReference type="PANTHER" id="PTHR30024:SF47">
    <property type="entry name" value="TAURINE-BINDING PERIPLASMIC PROTEIN"/>
    <property type="match status" value="1"/>
</dbReference>
<comment type="subcellular location">
    <subcellularLocation>
        <location evidence="2">Cell inner membrane</location>
    </subcellularLocation>
    <subcellularLocation>
        <location evidence="1">Periplasm</location>
    </subcellularLocation>
</comment>
<evidence type="ECO:0000313" key="11">
    <source>
        <dbReference type="Proteomes" id="UP000237104"/>
    </source>
</evidence>
<evidence type="ECO:0000256" key="4">
    <source>
        <dbReference type="ARBA" id="ARBA00022448"/>
    </source>
</evidence>
<dbReference type="GO" id="GO:0005886">
    <property type="term" value="C:plasma membrane"/>
    <property type="evidence" value="ECO:0007669"/>
    <property type="project" value="UniProtKB-SubCell"/>
</dbReference>
<dbReference type="Pfam" id="PF13379">
    <property type="entry name" value="NMT1_2"/>
    <property type="match status" value="1"/>
</dbReference>
<dbReference type="GO" id="GO:0042597">
    <property type="term" value="C:periplasmic space"/>
    <property type="evidence" value="ECO:0007669"/>
    <property type="project" value="UniProtKB-SubCell"/>
</dbReference>
<organism evidence="10 11">
    <name type="scientific">Cryobacterium zongtaii</name>
    <dbReference type="NCBI Taxonomy" id="1259217"/>
    <lineage>
        <taxon>Bacteria</taxon>
        <taxon>Bacillati</taxon>
        <taxon>Actinomycetota</taxon>
        <taxon>Actinomycetes</taxon>
        <taxon>Micrococcales</taxon>
        <taxon>Microbacteriaceae</taxon>
        <taxon>Cryobacterium</taxon>
    </lineage>
</organism>